<dbReference type="EMBL" id="CP136895">
    <property type="protein sequence ID" value="WOL10499.1"/>
    <property type="molecule type" value="Genomic_DNA"/>
</dbReference>
<protein>
    <submittedName>
        <fullName evidence="2">Uncharacterized protein</fullName>
    </submittedName>
</protein>
<dbReference type="PROSITE" id="PS51257">
    <property type="entry name" value="PROKAR_LIPOPROTEIN"/>
    <property type="match status" value="1"/>
</dbReference>
<sequence length="310" mass="33662">MESTRSSNRSLALRFENPFSFKVAQVFTGFGIGCGVGIGVGRPIYLGTIPAVQQVLTAARGATDAFSGVGGHVNGSLRKMGLKNIEVGIGCGVGIGHGFGVGLALKPRVVNRIQNCIGEVMEKIMMKVGSMPAVSSIQGVIPVPGQSSINAISGTLAGNAQVLSEKIPDSNSGTTSSTFRQSIIDERHAEESMTSSLASKETITEKSVTSRTEKVINSFLQNPLFDDAETDLKQVAGNLHLENNVLQVLLKHQRIIDELIEENQKLQEILVEELKVPRWSLQVETNNKTKPYYACSDCFECRRRSRRTRR</sequence>
<dbReference type="AlphaFoldDB" id="A0AAQ3QGS2"/>
<gene>
    <name evidence="2" type="ORF">Cni_G19256</name>
</gene>
<dbReference type="PANTHER" id="PTHR36051:SF2">
    <property type="entry name" value="DYNAMIN"/>
    <property type="match status" value="1"/>
</dbReference>
<name>A0AAQ3QGS2_9LILI</name>
<evidence type="ECO:0000256" key="1">
    <source>
        <dbReference type="SAM" id="Coils"/>
    </source>
</evidence>
<evidence type="ECO:0000313" key="2">
    <source>
        <dbReference type="EMBL" id="WOL10499.1"/>
    </source>
</evidence>
<keyword evidence="1" id="KW-0175">Coiled coil</keyword>
<accession>A0AAQ3QGS2</accession>
<dbReference type="Proteomes" id="UP001327560">
    <property type="component" value="Chromosome 6"/>
</dbReference>
<dbReference type="PANTHER" id="PTHR36051">
    <property type="entry name" value="DYNAMIN"/>
    <property type="match status" value="1"/>
</dbReference>
<feature type="coiled-coil region" evidence="1">
    <location>
        <begin position="249"/>
        <end position="276"/>
    </location>
</feature>
<proteinExistence type="predicted"/>
<keyword evidence="3" id="KW-1185">Reference proteome</keyword>
<evidence type="ECO:0000313" key="3">
    <source>
        <dbReference type="Proteomes" id="UP001327560"/>
    </source>
</evidence>
<organism evidence="2 3">
    <name type="scientific">Canna indica</name>
    <name type="common">Indian-shot</name>
    <dbReference type="NCBI Taxonomy" id="4628"/>
    <lineage>
        <taxon>Eukaryota</taxon>
        <taxon>Viridiplantae</taxon>
        <taxon>Streptophyta</taxon>
        <taxon>Embryophyta</taxon>
        <taxon>Tracheophyta</taxon>
        <taxon>Spermatophyta</taxon>
        <taxon>Magnoliopsida</taxon>
        <taxon>Liliopsida</taxon>
        <taxon>Zingiberales</taxon>
        <taxon>Cannaceae</taxon>
        <taxon>Canna</taxon>
    </lineage>
</organism>
<reference evidence="2 3" key="1">
    <citation type="submission" date="2023-10" db="EMBL/GenBank/DDBJ databases">
        <title>Chromosome-scale genome assembly provides insights into flower coloration mechanisms of Canna indica.</title>
        <authorList>
            <person name="Li C."/>
        </authorList>
    </citation>
    <scope>NUCLEOTIDE SEQUENCE [LARGE SCALE GENOMIC DNA]</scope>
    <source>
        <tissue evidence="2">Flower</tissue>
    </source>
</reference>